<dbReference type="Gene3D" id="2.102.10.10">
    <property type="entry name" value="Rieske [2Fe-2S] iron-sulphur domain"/>
    <property type="match status" value="1"/>
</dbReference>
<dbReference type="KEGG" id="tog:HNI00_18950"/>
<evidence type="ECO:0000313" key="8">
    <source>
        <dbReference type="EMBL" id="WOB44995.1"/>
    </source>
</evidence>
<evidence type="ECO:0000256" key="4">
    <source>
        <dbReference type="ARBA" id="ARBA00023014"/>
    </source>
</evidence>
<dbReference type="InterPro" id="IPR006311">
    <property type="entry name" value="TAT_signal"/>
</dbReference>
<organism evidence="8">
    <name type="scientific">Thermoleptolyngbya oregonensis NK1-22</name>
    <dbReference type="NCBI Taxonomy" id="2547457"/>
    <lineage>
        <taxon>Bacteria</taxon>
        <taxon>Bacillati</taxon>
        <taxon>Cyanobacteriota</taxon>
        <taxon>Cyanophyceae</taxon>
        <taxon>Oculatellales</taxon>
        <taxon>Oculatellaceae</taxon>
        <taxon>Thermoleptolyngbya</taxon>
    </lineage>
</organism>
<dbReference type="GO" id="GO:0016020">
    <property type="term" value="C:membrane"/>
    <property type="evidence" value="ECO:0007669"/>
    <property type="project" value="InterPro"/>
</dbReference>
<dbReference type="GO" id="GO:0004497">
    <property type="term" value="F:monooxygenase activity"/>
    <property type="evidence" value="ECO:0007669"/>
    <property type="project" value="UniProtKB-ARBA"/>
</dbReference>
<keyword evidence="1" id="KW-0001">2Fe-2S</keyword>
<gene>
    <name evidence="8" type="ORF">HNI00_18950</name>
</gene>
<dbReference type="Pfam" id="PF00355">
    <property type="entry name" value="Rieske"/>
    <property type="match status" value="1"/>
</dbReference>
<dbReference type="EMBL" id="CP053540">
    <property type="protein sequence ID" value="WOB44995.1"/>
    <property type="molecule type" value="Genomic_DNA"/>
</dbReference>
<proteinExistence type="predicted"/>
<evidence type="ECO:0000256" key="5">
    <source>
        <dbReference type="ARBA" id="ARBA00023157"/>
    </source>
</evidence>
<feature type="domain" description="Rieske" evidence="7">
    <location>
        <begin position="38"/>
        <end position="134"/>
    </location>
</feature>
<dbReference type="SUPFAM" id="SSF50022">
    <property type="entry name" value="ISP domain"/>
    <property type="match status" value="1"/>
</dbReference>
<evidence type="ECO:0000256" key="6">
    <source>
        <dbReference type="ARBA" id="ARBA00034078"/>
    </source>
</evidence>
<dbReference type="GO" id="GO:0016705">
    <property type="term" value="F:oxidoreductase activity, acting on paired donors, with incorporation or reduction of molecular oxygen"/>
    <property type="evidence" value="ECO:0007669"/>
    <property type="project" value="UniProtKB-ARBA"/>
</dbReference>
<keyword evidence="2" id="KW-0479">Metal-binding</keyword>
<comment type="cofactor">
    <cofactor evidence="6">
        <name>[2Fe-2S] cluster</name>
        <dbReference type="ChEBI" id="CHEBI:190135"/>
    </cofactor>
</comment>
<name>A0AA97BAQ9_9CYAN</name>
<evidence type="ECO:0000256" key="2">
    <source>
        <dbReference type="ARBA" id="ARBA00022723"/>
    </source>
</evidence>
<keyword evidence="3" id="KW-0408">Iron</keyword>
<evidence type="ECO:0000259" key="7">
    <source>
        <dbReference type="PROSITE" id="PS51296"/>
    </source>
</evidence>
<keyword evidence="5" id="KW-1015">Disulfide bond</keyword>
<dbReference type="InterPro" id="IPR017941">
    <property type="entry name" value="Rieske_2Fe-2S"/>
</dbReference>
<keyword evidence="4" id="KW-0411">Iron-sulfur</keyword>
<protein>
    <submittedName>
        <fullName evidence="8">Rieske (2Fe-2S) protein</fullName>
    </submittedName>
</protein>
<dbReference type="AlphaFoldDB" id="A0AA97BAQ9"/>
<dbReference type="InterPro" id="IPR014349">
    <property type="entry name" value="Rieske_Fe-S_prot"/>
</dbReference>
<dbReference type="CDD" id="cd03467">
    <property type="entry name" value="Rieske"/>
    <property type="match status" value="1"/>
</dbReference>
<dbReference type="InterPro" id="IPR005805">
    <property type="entry name" value="Rieske_Fe-S_prot_C"/>
</dbReference>
<sequence>MERRTFLGLTAASAASAALPACRSAEPPSPSAAGGTFQQVGTLSQLAQSGDRLDTQVGTAPITLLKNPDSGDLMAISRTCPHAGCTVEWREQTALFACPCHNSLFSPTGGVVQGPANRALATYPVKVEGETILVQG</sequence>
<dbReference type="GO" id="GO:0046872">
    <property type="term" value="F:metal ion binding"/>
    <property type="evidence" value="ECO:0007669"/>
    <property type="project" value="UniProtKB-KW"/>
</dbReference>
<dbReference type="PANTHER" id="PTHR10134">
    <property type="entry name" value="CYTOCHROME B-C1 COMPLEX SUBUNIT RIESKE, MITOCHONDRIAL"/>
    <property type="match status" value="1"/>
</dbReference>
<reference evidence="8" key="1">
    <citation type="submission" date="2020-05" db="EMBL/GenBank/DDBJ databases">
        <authorList>
            <person name="Zhu T."/>
            <person name="Keshari N."/>
            <person name="Lu X."/>
        </authorList>
    </citation>
    <scope>NUCLEOTIDE SEQUENCE</scope>
    <source>
        <strain evidence="8">NK1-22</strain>
    </source>
</reference>
<dbReference type="RefSeq" id="WP_316788470.1">
    <property type="nucleotide sequence ID" value="NZ_CP053540.1"/>
</dbReference>
<accession>A0AA97BAQ9</accession>
<evidence type="ECO:0000256" key="3">
    <source>
        <dbReference type="ARBA" id="ARBA00023004"/>
    </source>
</evidence>
<dbReference type="PROSITE" id="PS51318">
    <property type="entry name" value="TAT"/>
    <property type="match status" value="1"/>
</dbReference>
<dbReference type="PRINTS" id="PR00162">
    <property type="entry name" value="RIESKE"/>
</dbReference>
<dbReference type="PROSITE" id="PS51296">
    <property type="entry name" value="RIESKE"/>
    <property type="match status" value="1"/>
</dbReference>
<dbReference type="InterPro" id="IPR036922">
    <property type="entry name" value="Rieske_2Fe-2S_sf"/>
</dbReference>
<evidence type="ECO:0000256" key="1">
    <source>
        <dbReference type="ARBA" id="ARBA00022714"/>
    </source>
</evidence>
<dbReference type="GO" id="GO:0051537">
    <property type="term" value="F:2 iron, 2 sulfur cluster binding"/>
    <property type="evidence" value="ECO:0007669"/>
    <property type="project" value="UniProtKB-KW"/>
</dbReference>